<evidence type="ECO:0008006" key="3">
    <source>
        <dbReference type="Google" id="ProtNLM"/>
    </source>
</evidence>
<dbReference type="Proteomes" id="UP000494255">
    <property type="component" value="Unassembled WGS sequence"/>
</dbReference>
<organism evidence="1 2">
    <name type="scientific">Paraburkholderia sediminicola</name>
    <dbReference type="NCBI Taxonomy" id="458836"/>
    <lineage>
        <taxon>Bacteria</taxon>
        <taxon>Pseudomonadati</taxon>
        <taxon>Pseudomonadota</taxon>
        <taxon>Betaproteobacteria</taxon>
        <taxon>Burkholderiales</taxon>
        <taxon>Burkholderiaceae</taxon>
        <taxon>Paraburkholderia</taxon>
    </lineage>
</organism>
<dbReference type="EMBL" id="CADIKC010000017">
    <property type="protein sequence ID" value="CAB3743935.1"/>
    <property type="molecule type" value="Genomic_DNA"/>
</dbReference>
<sequence length="206" mass="24067">MKFVPGDDTDRALCATISHEYLRCDDALHEFARLRQEMMTRGDDRRLAYTAYNAYSRFIHHLYEFNMACAQRDFNDTSFQPKSDDVDRLIASHADRAIRNMRRAFNQAVYGQRPFEPFPLLVEFAKAFRIARNTSNGHAKHQRYTLNLFEFFERYHRYLLAMHSTARHMWLQQGDQFPDWGEITAFSVVVKAAPAVSDDDGQTPTA</sequence>
<dbReference type="GeneID" id="97045727"/>
<protein>
    <recommendedName>
        <fullName evidence="3">HEPN AbiU2-like domain-containing protein</fullName>
    </recommendedName>
</protein>
<accession>A0A6J5CTN4</accession>
<name>A0A6J5CTN4_9BURK</name>
<evidence type="ECO:0000313" key="1">
    <source>
        <dbReference type="EMBL" id="CAB3743935.1"/>
    </source>
</evidence>
<keyword evidence="2" id="KW-1185">Reference proteome</keyword>
<gene>
    <name evidence="1" type="ORF">LMG24238_07171</name>
</gene>
<evidence type="ECO:0000313" key="2">
    <source>
        <dbReference type="Proteomes" id="UP000494255"/>
    </source>
</evidence>
<dbReference type="AlphaFoldDB" id="A0A6J5CTN4"/>
<reference evidence="1 2" key="1">
    <citation type="submission" date="2020-04" db="EMBL/GenBank/DDBJ databases">
        <authorList>
            <person name="De Canck E."/>
        </authorList>
    </citation>
    <scope>NUCLEOTIDE SEQUENCE [LARGE SCALE GENOMIC DNA]</scope>
    <source>
        <strain evidence="1 2">LMG 24238</strain>
    </source>
</reference>
<dbReference type="RefSeq" id="WP_175054568.1">
    <property type="nucleotide sequence ID" value="NZ_CADIKC010000017.1"/>
</dbReference>
<proteinExistence type="predicted"/>